<evidence type="ECO:0000313" key="1">
    <source>
        <dbReference type="EMBL" id="KAJ1199322.1"/>
    </source>
</evidence>
<organism evidence="1 2">
    <name type="scientific">Pleurodeles waltl</name>
    <name type="common">Iberian ribbed newt</name>
    <dbReference type="NCBI Taxonomy" id="8319"/>
    <lineage>
        <taxon>Eukaryota</taxon>
        <taxon>Metazoa</taxon>
        <taxon>Chordata</taxon>
        <taxon>Craniata</taxon>
        <taxon>Vertebrata</taxon>
        <taxon>Euteleostomi</taxon>
        <taxon>Amphibia</taxon>
        <taxon>Batrachia</taxon>
        <taxon>Caudata</taxon>
        <taxon>Salamandroidea</taxon>
        <taxon>Salamandridae</taxon>
        <taxon>Pleurodelinae</taxon>
        <taxon>Pleurodeles</taxon>
    </lineage>
</organism>
<dbReference type="Proteomes" id="UP001066276">
    <property type="component" value="Chromosome 2_1"/>
</dbReference>
<dbReference type="AlphaFoldDB" id="A0AAV7VGN5"/>
<evidence type="ECO:0000313" key="2">
    <source>
        <dbReference type="Proteomes" id="UP001066276"/>
    </source>
</evidence>
<comment type="caution">
    <text evidence="1">The sequence shown here is derived from an EMBL/GenBank/DDBJ whole genome shotgun (WGS) entry which is preliminary data.</text>
</comment>
<feature type="non-terminal residue" evidence="1">
    <location>
        <position position="128"/>
    </location>
</feature>
<accession>A0AAV7VGN5</accession>
<sequence length="128" mass="12995">MQNTSPEACDHRTADVAVCDPHGRRSICAGGSGPACRHRKECCVALCAVSRRAWNWAGVGPATGCGIAVSPGSGGIAGREPSPATPCRVVGLFGPVGGGDGLLWCHAVLTPDGEAPEDRTRGPHPETA</sequence>
<gene>
    <name evidence="1" type="ORF">NDU88_003159</name>
</gene>
<dbReference type="EMBL" id="JANPWB010000003">
    <property type="protein sequence ID" value="KAJ1199322.1"/>
    <property type="molecule type" value="Genomic_DNA"/>
</dbReference>
<name>A0AAV7VGN5_PLEWA</name>
<proteinExistence type="predicted"/>
<protein>
    <submittedName>
        <fullName evidence="1">Uncharacterized protein</fullName>
    </submittedName>
</protein>
<reference evidence="1" key="1">
    <citation type="journal article" date="2022" name="bioRxiv">
        <title>Sequencing and chromosome-scale assembly of the giantPleurodeles waltlgenome.</title>
        <authorList>
            <person name="Brown T."/>
            <person name="Elewa A."/>
            <person name="Iarovenko S."/>
            <person name="Subramanian E."/>
            <person name="Araus A.J."/>
            <person name="Petzold A."/>
            <person name="Susuki M."/>
            <person name="Suzuki K.-i.T."/>
            <person name="Hayashi T."/>
            <person name="Toyoda A."/>
            <person name="Oliveira C."/>
            <person name="Osipova E."/>
            <person name="Leigh N.D."/>
            <person name="Simon A."/>
            <person name="Yun M.H."/>
        </authorList>
    </citation>
    <scope>NUCLEOTIDE SEQUENCE</scope>
    <source>
        <strain evidence="1">20211129_DDA</strain>
        <tissue evidence="1">Liver</tissue>
    </source>
</reference>
<keyword evidence="2" id="KW-1185">Reference proteome</keyword>